<dbReference type="GO" id="GO:0008270">
    <property type="term" value="F:zinc ion binding"/>
    <property type="evidence" value="ECO:0007669"/>
    <property type="project" value="UniProtKB-KW"/>
</dbReference>
<evidence type="ECO:0000313" key="6">
    <source>
        <dbReference type="WBParaSite" id="snap_masked-unitig_29757-processed-gene-0.1-mRNA-1"/>
    </source>
</evidence>
<keyword evidence="1" id="KW-0479">Metal-binding</keyword>
<dbReference type="WBParaSite" id="snap_masked-unitig_29757-processed-gene-0.1-mRNA-1">
    <property type="protein sequence ID" value="snap_masked-unitig_29757-processed-gene-0.1-mRNA-1"/>
    <property type="gene ID" value="snap_masked-unitig_29757-processed-gene-0.1"/>
</dbReference>
<feature type="compositionally biased region" description="Acidic residues" evidence="4">
    <location>
        <begin position="42"/>
        <end position="54"/>
    </location>
</feature>
<dbReference type="FunFam" id="3.30.160.60:FF:000446">
    <property type="entry name" value="Zinc finger protein"/>
    <property type="match status" value="1"/>
</dbReference>
<reference evidence="6" key="1">
    <citation type="submission" date="2016-11" db="UniProtKB">
        <authorList>
            <consortium name="WormBaseParasite"/>
        </authorList>
    </citation>
    <scope>IDENTIFICATION</scope>
</reference>
<protein>
    <submittedName>
        <fullName evidence="6">C2H2-type domain-containing protein</fullName>
    </submittedName>
</protein>
<feature type="region of interest" description="Disordered" evidence="4">
    <location>
        <begin position="1"/>
        <end position="67"/>
    </location>
</feature>
<keyword evidence="5" id="KW-1185">Reference proteome</keyword>
<dbReference type="AlphaFoldDB" id="A0A1I8JPD7"/>
<evidence type="ECO:0000256" key="4">
    <source>
        <dbReference type="SAM" id="MobiDB-lite"/>
    </source>
</evidence>
<feature type="compositionally biased region" description="Basic residues" evidence="4">
    <location>
        <begin position="26"/>
        <end position="36"/>
    </location>
</feature>
<sequence length="90" mass="10125">MPSLSFLNDGRFTPGAGHHSADCRRVKPAISRRRTQNRLTPEDEDDSVDLDNDSDSDRPVKRRRHRCDECGKSFATKQTLKVAPSSSQRG</sequence>
<proteinExistence type="predicted"/>
<accession>A0A1I8JPD7</accession>
<evidence type="ECO:0000313" key="5">
    <source>
        <dbReference type="Proteomes" id="UP000095280"/>
    </source>
</evidence>
<keyword evidence="2" id="KW-0863">Zinc-finger</keyword>
<evidence type="ECO:0000256" key="2">
    <source>
        <dbReference type="ARBA" id="ARBA00022771"/>
    </source>
</evidence>
<name>A0A1I8JPD7_9PLAT</name>
<keyword evidence="3" id="KW-0862">Zinc</keyword>
<organism evidence="5 6">
    <name type="scientific">Macrostomum lignano</name>
    <dbReference type="NCBI Taxonomy" id="282301"/>
    <lineage>
        <taxon>Eukaryota</taxon>
        <taxon>Metazoa</taxon>
        <taxon>Spiralia</taxon>
        <taxon>Lophotrochozoa</taxon>
        <taxon>Platyhelminthes</taxon>
        <taxon>Rhabditophora</taxon>
        <taxon>Macrostomorpha</taxon>
        <taxon>Macrostomida</taxon>
        <taxon>Macrostomidae</taxon>
        <taxon>Macrostomum</taxon>
    </lineage>
</organism>
<dbReference type="Proteomes" id="UP000095280">
    <property type="component" value="Unplaced"/>
</dbReference>
<evidence type="ECO:0000256" key="3">
    <source>
        <dbReference type="ARBA" id="ARBA00022833"/>
    </source>
</evidence>
<evidence type="ECO:0000256" key="1">
    <source>
        <dbReference type="ARBA" id="ARBA00022723"/>
    </source>
</evidence>
<dbReference type="Gene3D" id="3.30.160.60">
    <property type="entry name" value="Classic Zinc Finger"/>
    <property type="match status" value="1"/>
</dbReference>